<dbReference type="RefSeq" id="WP_128867451.1">
    <property type="nucleotide sequence ID" value="NZ_JAAVJF010000002.1"/>
</dbReference>
<dbReference type="GeneID" id="38938035"/>
<sequence length="82" mass="8766">MGKPVAIPQADYINSALQFLNATSLSPEELINVVPVKRLEEPAVRLLYAMGALRLVGMALLPSPQLAFISLYSKSPPGGETT</sequence>
<keyword evidence="2" id="KW-1185">Reference proteome</keyword>
<evidence type="ECO:0000313" key="1">
    <source>
        <dbReference type="EMBL" id="NYR15261.1"/>
    </source>
</evidence>
<name>A0A7L4P8J1_9CREN</name>
<reference evidence="1 2" key="1">
    <citation type="journal article" date="2020" name="Nat. Commun.">
        <title>The structures of two archaeal type IV pili illuminate evolutionary relationships.</title>
        <authorList>
            <person name="Wang F."/>
            <person name="Baquero D.P."/>
            <person name="Su Z."/>
            <person name="Beltran L.C."/>
            <person name="Prangishvili D."/>
            <person name="Krupovic M."/>
            <person name="Egelman E.H."/>
        </authorList>
    </citation>
    <scope>NUCLEOTIDE SEQUENCE [LARGE SCALE GENOMIC DNA]</scope>
    <source>
        <strain evidence="1 2">2GA</strain>
    </source>
</reference>
<dbReference type="AlphaFoldDB" id="A0A7L4P8J1"/>
<comment type="caution">
    <text evidence="1">The sequence shown here is derived from an EMBL/GenBank/DDBJ whole genome shotgun (WGS) entry which is preliminary data.</text>
</comment>
<protein>
    <submittedName>
        <fullName evidence="1">Uncharacterized protein</fullName>
    </submittedName>
</protein>
<accession>A0A7L4P8J1</accession>
<proteinExistence type="predicted"/>
<organism evidence="1 2">
    <name type="scientific">Pyrobaculum arsenaticum</name>
    <dbReference type="NCBI Taxonomy" id="121277"/>
    <lineage>
        <taxon>Archaea</taxon>
        <taxon>Thermoproteota</taxon>
        <taxon>Thermoprotei</taxon>
        <taxon>Thermoproteales</taxon>
        <taxon>Thermoproteaceae</taxon>
        <taxon>Pyrobaculum</taxon>
    </lineage>
</organism>
<gene>
    <name evidence="1" type="ORF">HC235_04715</name>
</gene>
<dbReference type="EMBL" id="JAAVJF010000002">
    <property type="protein sequence ID" value="NYR15261.1"/>
    <property type="molecule type" value="Genomic_DNA"/>
</dbReference>
<evidence type="ECO:0000313" key="2">
    <source>
        <dbReference type="Proteomes" id="UP000554766"/>
    </source>
</evidence>
<dbReference type="Proteomes" id="UP000554766">
    <property type="component" value="Unassembled WGS sequence"/>
</dbReference>